<reference evidence="2" key="1">
    <citation type="journal article" date="2023" name="Front. Plant Sci.">
        <title>Chromosomal-level genome assembly of Melastoma candidum provides insights into trichome evolution.</title>
        <authorList>
            <person name="Zhong Y."/>
            <person name="Wu W."/>
            <person name="Sun C."/>
            <person name="Zou P."/>
            <person name="Liu Y."/>
            <person name="Dai S."/>
            <person name="Zhou R."/>
        </authorList>
    </citation>
    <scope>NUCLEOTIDE SEQUENCE [LARGE SCALE GENOMIC DNA]</scope>
</reference>
<comment type="caution">
    <text evidence="1">The sequence shown here is derived from an EMBL/GenBank/DDBJ whole genome shotgun (WGS) entry which is preliminary data.</text>
</comment>
<keyword evidence="2" id="KW-1185">Reference proteome</keyword>
<evidence type="ECO:0000313" key="2">
    <source>
        <dbReference type="Proteomes" id="UP001057402"/>
    </source>
</evidence>
<protein>
    <submittedName>
        <fullName evidence="1">Uncharacterized protein</fullName>
    </submittedName>
</protein>
<evidence type="ECO:0000313" key="1">
    <source>
        <dbReference type="EMBL" id="KAI4304599.1"/>
    </source>
</evidence>
<dbReference type="EMBL" id="CM042891">
    <property type="protein sequence ID" value="KAI4304599.1"/>
    <property type="molecule type" value="Genomic_DNA"/>
</dbReference>
<accession>A0ACB9L4Z8</accession>
<proteinExistence type="predicted"/>
<sequence>MVNKRRNLQHTPLSDPLRILLCLYDKGSVISLLNLLEVSNPTPSSPGMVCTLRLIELEGRASPLLIDHNKQLVSSVITKYRDIDVILRAFKNCGDARGKCLQLQAFTAISPKRSMYQDICAC</sequence>
<gene>
    <name evidence="1" type="ORF">MLD38_040084</name>
</gene>
<name>A0ACB9L4Z8_9MYRT</name>
<organism evidence="1 2">
    <name type="scientific">Melastoma candidum</name>
    <dbReference type="NCBI Taxonomy" id="119954"/>
    <lineage>
        <taxon>Eukaryota</taxon>
        <taxon>Viridiplantae</taxon>
        <taxon>Streptophyta</taxon>
        <taxon>Embryophyta</taxon>
        <taxon>Tracheophyta</taxon>
        <taxon>Spermatophyta</taxon>
        <taxon>Magnoliopsida</taxon>
        <taxon>eudicotyledons</taxon>
        <taxon>Gunneridae</taxon>
        <taxon>Pentapetalae</taxon>
        <taxon>rosids</taxon>
        <taxon>malvids</taxon>
        <taxon>Myrtales</taxon>
        <taxon>Melastomataceae</taxon>
        <taxon>Melastomatoideae</taxon>
        <taxon>Melastomateae</taxon>
        <taxon>Melastoma</taxon>
    </lineage>
</organism>
<dbReference type="Proteomes" id="UP001057402">
    <property type="component" value="Chromosome 12"/>
</dbReference>